<dbReference type="GeneID" id="24893905"/>
<dbReference type="OrthoDB" id="284647at2157"/>
<proteinExistence type="predicted"/>
<dbReference type="EMBL" id="CP009518">
    <property type="protein sequence ID" value="AKB85411.1"/>
    <property type="molecule type" value="Genomic_DNA"/>
</dbReference>
<gene>
    <name evidence="1" type="ORF">MCMEM_1358</name>
</gene>
<organism evidence="1 2">
    <name type="scientific">Methanococcoides methylutens MM1</name>
    <dbReference type="NCBI Taxonomy" id="1434104"/>
    <lineage>
        <taxon>Archaea</taxon>
        <taxon>Methanobacteriati</taxon>
        <taxon>Methanobacteriota</taxon>
        <taxon>Stenosarchaea group</taxon>
        <taxon>Methanomicrobia</taxon>
        <taxon>Methanosarcinales</taxon>
        <taxon>Methanosarcinaceae</taxon>
        <taxon>Methanococcoides</taxon>
    </lineage>
</organism>
<evidence type="ECO:0000313" key="2">
    <source>
        <dbReference type="Proteomes" id="UP000033048"/>
    </source>
</evidence>
<protein>
    <submittedName>
        <fullName evidence="1">Uncharacterized protein</fullName>
    </submittedName>
</protein>
<sequence>MSREEILNILGYLRSERIDGYYYKRINRKVTIGINLDSSYGKIINVYPDNDFKEVLDYPHFTILRTGDWEVNRSVIDEFKKLHYAGVIGGEVRKSDKELIAMLIEDGYYDININGFCNWCNKDIQKYDKFCSEDCKLNYDLQHGFKIRCSVCNNPIKKEDIVKHHTSYKKDITIDVCRICHAKIHHSNVPNFTIYQPDDDRPHTKPKYKLIRCDGCGGQLRLNLEAPNYVIDCSGKILNLCSKCKTKMSRWKEVDIKAFKK</sequence>
<reference evidence="1 2" key="1">
    <citation type="submission" date="2014-07" db="EMBL/GenBank/DDBJ databases">
        <title>Methanogenic archaea and the global carbon cycle.</title>
        <authorList>
            <person name="Henriksen J.R."/>
            <person name="Luke J."/>
            <person name="Reinhart S."/>
            <person name="Benedict M.N."/>
            <person name="Youngblut N.D."/>
            <person name="Metcalf M.E."/>
            <person name="Whitaker R.J."/>
            <person name="Metcalf W.W."/>
        </authorList>
    </citation>
    <scope>NUCLEOTIDE SEQUENCE [LARGE SCALE GENOMIC DNA]</scope>
    <source>
        <strain evidence="1 2">MM1</strain>
    </source>
</reference>
<dbReference type="AlphaFoldDB" id="A0A0E3SRB0"/>
<evidence type="ECO:0000313" key="1">
    <source>
        <dbReference type="EMBL" id="AKB85411.1"/>
    </source>
</evidence>
<dbReference type="HOGENOM" id="CLU_1064014_0_0_2"/>
<dbReference type="KEGG" id="mmet:MCMEM_1358"/>
<dbReference type="RefSeq" id="WP_048205504.1">
    <property type="nucleotide sequence ID" value="NZ_CP009518.1"/>
</dbReference>
<dbReference type="Proteomes" id="UP000033048">
    <property type="component" value="Chromosome"/>
</dbReference>
<accession>A0A0E3SRB0</accession>
<name>A0A0E3SRB0_METMT</name>
<keyword evidence="2" id="KW-1185">Reference proteome</keyword>